<name>A0ABQ6N9M6_9STRA</name>
<keyword evidence="5 6" id="KW-0040">ANK repeat</keyword>
<evidence type="ECO:0000256" key="7">
    <source>
        <dbReference type="PROSITE-ProRule" id="PRU00134"/>
    </source>
</evidence>
<dbReference type="InterPro" id="IPR036770">
    <property type="entry name" value="Ankyrin_rpt-contain_sf"/>
</dbReference>
<reference evidence="10 11" key="1">
    <citation type="journal article" date="2023" name="Commun. Biol.">
        <title>Genome analysis of Parmales, the sister group of diatoms, reveals the evolutionary specialization of diatoms from phago-mixotrophs to photoautotrophs.</title>
        <authorList>
            <person name="Ban H."/>
            <person name="Sato S."/>
            <person name="Yoshikawa S."/>
            <person name="Yamada K."/>
            <person name="Nakamura Y."/>
            <person name="Ichinomiya M."/>
            <person name="Sato N."/>
            <person name="Blanc-Mathieu R."/>
            <person name="Endo H."/>
            <person name="Kuwata A."/>
            <person name="Ogata H."/>
        </authorList>
    </citation>
    <scope>NUCLEOTIDE SEQUENCE [LARGE SCALE GENOMIC DNA]</scope>
</reference>
<dbReference type="Proteomes" id="UP001165060">
    <property type="component" value="Unassembled WGS sequence"/>
</dbReference>
<feature type="domain" description="MYND-type" evidence="9">
    <location>
        <begin position="181"/>
        <end position="218"/>
    </location>
</feature>
<evidence type="ECO:0000313" key="11">
    <source>
        <dbReference type="Proteomes" id="UP001165060"/>
    </source>
</evidence>
<dbReference type="Gene3D" id="6.10.140.2220">
    <property type="match status" value="1"/>
</dbReference>
<evidence type="ECO:0000313" key="10">
    <source>
        <dbReference type="EMBL" id="GMI50173.1"/>
    </source>
</evidence>
<dbReference type="InterPro" id="IPR050745">
    <property type="entry name" value="Multifunctional_regulatory"/>
</dbReference>
<dbReference type="PROSITE" id="PS50865">
    <property type="entry name" value="ZF_MYND_2"/>
    <property type="match status" value="1"/>
</dbReference>
<dbReference type="PROSITE" id="PS50297">
    <property type="entry name" value="ANK_REP_REGION"/>
    <property type="match status" value="2"/>
</dbReference>
<feature type="region of interest" description="Disordered" evidence="8">
    <location>
        <begin position="285"/>
        <end position="319"/>
    </location>
</feature>
<organism evidence="10 11">
    <name type="scientific">Tetraparma gracilis</name>
    <dbReference type="NCBI Taxonomy" id="2962635"/>
    <lineage>
        <taxon>Eukaryota</taxon>
        <taxon>Sar</taxon>
        <taxon>Stramenopiles</taxon>
        <taxon>Ochrophyta</taxon>
        <taxon>Bolidophyceae</taxon>
        <taxon>Parmales</taxon>
        <taxon>Triparmaceae</taxon>
        <taxon>Tetraparma</taxon>
    </lineage>
</organism>
<feature type="compositionally biased region" description="Pro residues" evidence="8">
    <location>
        <begin position="295"/>
        <end position="316"/>
    </location>
</feature>
<dbReference type="Pfam" id="PF01753">
    <property type="entry name" value="zf-MYND"/>
    <property type="match status" value="1"/>
</dbReference>
<dbReference type="PROSITE" id="PS50088">
    <property type="entry name" value="ANK_REPEAT"/>
    <property type="match status" value="2"/>
</dbReference>
<feature type="compositionally biased region" description="Pro residues" evidence="8">
    <location>
        <begin position="381"/>
        <end position="392"/>
    </location>
</feature>
<evidence type="ECO:0000259" key="9">
    <source>
        <dbReference type="PROSITE" id="PS50865"/>
    </source>
</evidence>
<feature type="repeat" description="ANK" evidence="6">
    <location>
        <begin position="115"/>
        <end position="142"/>
    </location>
</feature>
<dbReference type="InterPro" id="IPR002893">
    <property type="entry name" value="Znf_MYND"/>
</dbReference>
<gene>
    <name evidence="10" type="ORF">TeGR_g7636</name>
</gene>
<protein>
    <recommendedName>
        <fullName evidence="9">MYND-type domain-containing protein</fullName>
    </recommendedName>
</protein>
<keyword evidence="3 7" id="KW-0863">Zinc-finger</keyword>
<keyword evidence="1" id="KW-0479">Metal-binding</keyword>
<evidence type="ECO:0000256" key="6">
    <source>
        <dbReference type="PROSITE-ProRule" id="PRU00023"/>
    </source>
</evidence>
<feature type="repeat" description="ANK" evidence="6">
    <location>
        <begin position="4"/>
        <end position="36"/>
    </location>
</feature>
<evidence type="ECO:0000256" key="4">
    <source>
        <dbReference type="ARBA" id="ARBA00022833"/>
    </source>
</evidence>
<sequence length="392" mass="41394">MADSDWSKLVKAAESGNLETCEALLDAGADVDSADVRGITAFQQAVNCSGVALVRYFAEVAGANVHAASTQGGSPLHIAVCRRVGADASQETAWVEILTYLLELDVYDVDEPSPQGWTPLYIATMQDRPAFVALLLQHGADVGAGCVLGERVAPIMFAKSKGVKKLLRKWLRADGCAYPLCDDDSTPANSRCSLCESIYYCSKECQRADWREWHKKECGVSYELGAGGCVLKLPPSKKQQPATQAEAQAPAEAAVLLETGGQRAVEKGSSHGAFAVLNDSYEADRKKKLAQSPSAAPPPASAPPPSAPPPMPPPATPSLLFSDALLLLGWDPRDNLPGPAGDPDEPGFGAACLEERVEEIVSGGRRGAGDGSLPLGWRLPENPPFPPPSNPL</sequence>
<dbReference type="Pfam" id="PF12796">
    <property type="entry name" value="Ank_2"/>
    <property type="match status" value="1"/>
</dbReference>
<evidence type="ECO:0000256" key="2">
    <source>
        <dbReference type="ARBA" id="ARBA00022737"/>
    </source>
</evidence>
<keyword evidence="4" id="KW-0862">Zinc</keyword>
<dbReference type="PANTHER" id="PTHR24189">
    <property type="entry name" value="MYOTROPHIN"/>
    <property type="match status" value="1"/>
</dbReference>
<dbReference type="SMART" id="SM00248">
    <property type="entry name" value="ANK"/>
    <property type="match status" value="4"/>
</dbReference>
<evidence type="ECO:0000256" key="5">
    <source>
        <dbReference type="ARBA" id="ARBA00023043"/>
    </source>
</evidence>
<dbReference type="SUPFAM" id="SSF144232">
    <property type="entry name" value="HIT/MYND zinc finger-like"/>
    <property type="match status" value="1"/>
</dbReference>
<evidence type="ECO:0000256" key="1">
    <source>
        <dbReference type="ARBA" id="ARBA00022723"/>
    </source>
</evidence>
<evidence type="ECO:0000256" key="3">
    <source>
        <dbReference type="ARBA" id="ARBA00022771"/>
    </source>
</evidence>
<feature type="region of interest" description="Disordered" evidence="8">
    <location>
        <begin position="331"/>
        <end position="392"/>
    </location>
</feature>
<dbReference type="Pfam" id="PF00023">
    <property type="entry name" value="Ank"/>
    <property type="match status" value="1"/>
</dbReference>
<keyword evidence="11" id="KW-1185">Reference proteome</keyword>
<evidence type="ECO:0000256" key="8">
    <source>
        <dbReference type="SAM" id="MobiDB-lite"/>
    </source>
</evidence>
<accession>A0ABQ6N9M6</accession>
<dbReference type="SUPFAM" id="SSF48403">
    <property type="entry name" value="Ankyrin repeat"/>
    <property type="match status" value="1"/>
</dbReference>
<comment type="caution">
    <text evidence="10">The sequence shown here is derived from an EMBL/GenBank/DDBJ whole genome shotgun (WGS) entry which is preliminary data.</text>
</comment>
<dbReference type="EMBL" id="BRYB01006494">
    <property type="protein sequence ID" value="GMI50173.1"/>
    <property type="molecule type" value="Genomic_DNA"/>
</dbReference>
<keyword evidence="2" id="KW-0677">Repeat</keyword>
<proteinExistence type="predicted"/>
<dbReference type="Gene3D" id="1.25.40.20">
    <property type="entry name" value="Ankyrin repeat-containing domain"/>
    <property type="match status" value="2"/>
</dbReference>
<dbReference type="InterPro" id="IPR002110">
    <property type="entry name" value="Ankyrin_rpt"/>
</dbReference>